<dbReference type="InterPro" id="IPR014284">
    <property type="entry name" value="RNA_pol_sigma-70_dom"/>
</dbReference>
<dbReference type="Pfam" id="PF08281">
    <property type="entry name" value="Sigma70_r4_2"/>
    <property type="match status" value="1"/>
</dbReference>
<comment type="caution">
    <text evidence="7">The sequence shown here is derived from an EMBL/GenBank/DDBJ whole genome shotgun (WGS) entry which is preliminary data.</text>
</comment>
<dbReference type="SUPFAM" id="SSF88659">
    <property type="entry name" value="Sigma3 and sigma4 domains of RNA polymerase sigma factors"/>
    <property type="match status" value="1"/>
</dbReference>
<gene>
    <name evidence="7" type="ORF">C7R93_14135</name>
</gene>
<keyword evidence="8" id="KW-1185">Reference proteome</keyword>
<dbReference type="OrthoDB" id="9782703at2"/>
<dbReference type="InterPro" id="IPR036388">
    <property type="entry name" value="WH-like_DNA-bd_sf"/>
</dbReference>
<dbReference type="InterPro" id="IPR013249">
    <property type="entry name" value="RNA_pol_sigma70_r4_t2"/>
</dbReference>
<dbReference type="GO" id="GO:0006352">
    <property type="term" value="P:DNA-templated transcription initiation"/>
    <property type="evidence" value="ECO:0007669"/>
    <property type="project" value="InterPro"/>
</dbReference>
<evidence type="ECO:0000256" key="4">
    <source>
        <dbReference type="ARBA" id="ARBA00023163"/>
    </source>
</evidence>
<feature type="domain" description="RNA polymerase sigma factor 70 region 4 type 2" evidence="6">
    <location>
        <begin position="111"/>
        <end position="161"/>
    </location>
</feature>
<evidence type="ECO:0000259" key="5">
    <source>
        <dbReference type="Pfam" id="PF04542"/>
    </source>
</evidence>
<comment type="similarity">
    <text evidence="1">Belongs to the sigma-70 factor family. ECF subfamily.</text>
</comment>
<accession>A0A2P7V7G6</accession>
<feature type="domain" description="RNA polymerase sigma-70 region 2" evidence="5">
    <location>
        <begin position="21"/>
        <end position="88"/>
    </location>
</feature>
<evidence type="ECO:0000313" key="7">
    <source>
        <dbReference type="EMBL" id="PSJ95150.1"/>
    </source>
</evidence>
<proteinExistence type="inferred from homology"/>
<dbReference type="NCBIfam" id="TIGR02954">
    <property type="entry name" value="Sig70_famx3"/>
    <property type="match status" value="1"/>
</dbReference>
<evidence type="ECO:0000256" key="2">
    <source>
        <dbReference type="ARBA" id="ARBA00023015"/>
    </source>
</evidence>
<dbReference type="Gene3D" id="1.10.10.10">
    <property type="entry name" value="Winged helix-like DNA-binding domain superfamily/Winged helix DNA-binding domain"/>
    <property type="match status" value="1"/>
</dbReference>
<dbReference type="InterPro" id="IPR013325">
    <property type="entry name" value="RNA_pol_sigma_r2"/>
</dbReference>
<reference evidence="7 8" key="1">
    <citation type="submission" date="2018-03" db="EMBL/GenBank/DDBJ databases">
        <title>Brevisbacillus phylogenomics.</title>
        <authorList>
            <person name="Dunlap C."/>
        </authorList>
    </citation>
    <scope>NUCLEOTIDE SEQUENCE [LARGE SCALE GENOMIC DNA]</scope>
    <source>
        <strain evidence="7 8">NRRL NRS-1210</strain>
    </source>
</reference>
<keyword evidence="4" id="KW-0804">Transcription</keyword>
<organism evidence="7 8">
    <name type="scientific">Brevibacillus fortis</name>
    <dbReference type="NCBI Taxonomy" id="2126352"/>
    <lineage>
        <taxon>Bacteria</taxon>
        <taxon>Bacillati</taxon>
        <taxon>Bacillota</taxon>
        <taxon>Bacilli</taxon>
        <taxon>Bacillales</taxon>
        <taxon>Paenibacillaceae</taxon>
        <taxon>Brevibacillus</taxon>
    </lineage>
</organism>
<dbReference type="EMBL" id="PXZM01000022">
    <property type="protein sequence ID" value="PSJ95150.1"/>
    <property type="molecule type" value="Genomic_DNA"/>
</dbReference>
<dbReference type="InterPro" id="IPR039425">
    <property type="entry name" value="RNA_pol_sigma-70-like"/>
</dbReference>
<dbReference type="InterPro" id="IPR014300">
    <property type="entry name" value="RNA_pol_sigma-V"/>
</dbReference>
<dbReference type="InterPro" id="IPR007627">
    <property type="entry name" value="RNA_pol_sigma70_r2"/>
</dbReference>
<dbReference type="RefSeq" id="WP_106839408.1">
    <property type="nucleotide sequence ID" value="NZ_JBCNIW010000001.1"/>
</dbReference>
<dbReference type="PANTHER" id="PTHR43133:SF51">
    <property type="entry name" value="RNA POLYMERASE SIGMA FACTOR"/>
    <property type="match status" value="1"/>
</dbReference>
<keyword evidence="2" id="KW-0805">Transcription regulation</keyword>
<dbReference type="GO" id="GO:0003677">
    <property type="term" value="F:DNA binding"/>
    <property type="evidence" value="ECO:0007669"/>
    <property type="project" value="InterPro"/>
</dbReference>
<evidence type="ECO:0000256" key="3">
    <source>
        <dbReference type="ARBA" id="ARBA00023082"/>
    </source>
</evidence>
<evidence type="ECO:0000256" key="1">
    <source>
        <dbReference type="ARBA" id="ARBA00010641"/>
    </source>
</evidence>
<evidence type="ECO:0000313" key="8">
    <source>
        <dbReference type="Proteomes" id="UP000240419"/>
    </source>
</evidence>
<dbReference type="InterPro" id="IPR013324">
    <property type="entry name" value="RNA_pol_sigma_r3/r4-like"/>
</dbReference>
<sequence>MNQTERAQRAISGDEDSFTLLIQESREKIYRMAFTYVRNKEDALEIVQETVYRAFISIHKLKQPQYFQTWLIKIAVNCALDHIRKAKKIVYMDKEHEGNYEQKPREDVIDLHDALDQLDEKSRTVIMLRYFEDMPIKDISDVLDIPLSSVKSIIYRGLEKLKVNIGERESLG</sequence>
<keyword evidence="3" id="KW-0731">Sigma factor</keyword>
<name>A0A2P7V7G6_9BACL</name>
<dbReference type="PANTHER" id="PTHR43133">
    <property type="entry name" value="RNA POLYMERASE ECF-TYPE SIGMA FACTO"/>
    <property type="match status" value="1"/>
</dbReference>
<dbReference type="NCBIfam" id="TIGR02937">
    <property type="entry name" value="sigma70-ECF"/>
    <property type="match status" value="1"/>
</dbReference>
<dbReference type="Proteomes" id="UP000240419">
    <property type="component" value="Unassembled WGS sequence"/>
</dbReference>
<dbReference type="GO" id="GO:0016987">
    <property type="term" value="F:sigma factor activity"/>
    <property type="evidence" value="ECO:0007669"/>
    <property type="project" value="UniProtKB-KW"/>
</dbReference>
<dbReference type="AlphaFoldDB" id="A0A2P7V7G6"/>
<evidence type="ECO:0000259" key="6">
    <source>
        <dbReference type="Pfam" id="PF08281"/>
    </source>
</evidence>
<dbReference type="SUPFAM" id="SSF88946">
    <property type="entry name" value="Sigma2 domain of RNA polymerase sigma factors"/>
    <property type="match status" value="1"/>
</dbReference>
<dbReference type="Pfam" id="PF04542">
    <property type="entry name" value="Sigma70_r2"/>
    <property type="match status" value="1"/>
</dbReference>
<protein>
    <submittedName>
        <fullName evidence="7">RNA polymerase subunit sigma-70</fullName>
    </submittedName>
</protein>
<dbReference type="Gene3D" id="1.10.1740.10">
    <property type="match status" value="1"/>
</dbReference>
<dbReference type="CDD" id="cd06171">
    <property type="entry name" value="Sigma70_r4"/>
    <property type="match status" value="1"/>
</dbReference>